<organism evidence="1">
    <name type="scientific">uncultured Desulfobacterium sp</name>
    <dbReference type="NCBI Taxonomy" id="201089"/>
    <lineage>
        <taxon>Bacteria</taxon>
        <taxon>Pseudomonadati</taxon>
        <taxon>Thermodesulfobacteriota</taxon>
        <taxon>Desulfobacteria</taxon>
        <taxon>Desulfobacterales</taxon>
        <taxon>Desulfobacteriaceae</taxon>
        <taxon>Desulfobacterium</taxon>
        <taxon>environmental samples</taxon>
    </lineage>
</organism>
<dbReference type="AlphaFoldDB" id="A0A445N0I0"/>
<accession>A0A445N0I0</accession>
<protein>
    <submittedName>
        <fullName evidence="1">Uncharacterized protein</fullName>
    </submittedName>
</protein>
<proteinExistence type="predicted"/>
<name>A0A445N0I0_9BACT</name>
<evidence type="ECO:0000313" key="1">
    <source>
        <dbReference type="EMBL" id="SPD75112.1"/>
    </source>
</evidence>
<sequence length="455" mass="52072">MAVKLSIDKAGLLQACKDIIETILLCLPNAYKGTLYRIGTPPELIAKQITCGVIDDERKNVSWDIPMKSYYAPPGLAWTDYRDQPGRPLEAMAWCVETQHSWTAHDPDNDQRGARVKLDGSAGNFHHMEPVLIHKDDLYLGDKSDIEYPCNYQGEKIWQNSDYVVVDVIKIHFRPYTIKINSLETRIIKRLSRVLGTQLLSHQFKLQSIEAMRQLAEDKQVSCNILADSIRNAITKSGFIFSLIKLELGFLREQWEGILFENSDKKNMRREAVFSLNMALEEMGCHKDGIGKDLIEAHNKFLDLNPPPGLGKNWVQMQIVERWNELFASFHVDEEMKKVIYGSIENLINSLCLGKDPDTVAAYDKITEGLKTELVHLLYSEIDSVDFQFLDRLIQVLQDPMLRLPYQIKVMKSLVRLKALAEIMRQLELDTNVVLGQILRPHDSGIISNVLHRDL</sequence>
<dbReference type="EMBL" id="OJIN01000184">
    <property type="protein sequence ID" value="SPD75112.1"/>
    <property type="molecule type" value="Genomic_DNA"/>
</dbReference>
<reference evidence="1" key="1">
    <citation type="submission" date="2018-01" db="EMBL/GenBank/DDBJ databases">
        <authorList>
            <person name="Regsiter A."/>
            <person name="William W."/>
        </authorList>
    </citation>
    <scope>NUCLEOTIDE SEQUENCE</scope>
    <source>
        <strain evidence="1">TRIP AH-1</strain>
    </source>
</reference>
<gene>
    <name evidence="1" type="ORF">PITCH_A420073</name>
</gene>